<dbReference type="AlphaFoldDB" id="A0AAN5D7B6"/>
<evidence type="ECO:0000313" key="2">
    <source>
        <dbReference type="EMBL" id="GMR32935.1"/>
    </source>
</evidence>
<evidence type="ECO:0000313" key="4">
    <source>
        <dbReference type="EMBL" id="GMR58131.1"/>
    </source>
</evidence>
<gene>
    <name evidence="1" type="ORF">PMAYCL1PPCAC_00356</name>
    <name evidence="2" type="ORF">PMAYCL1PPCAC_03130</name>
    <name evidence="3" type="ORF">PMAYCL1PPCAC_15649</name>
    <name evidence="4" type="ORF">PMAYCL1PPCAC_28326</name>
</gene>
<feature type="non-terminal residue" evidence="4">
    <location>
        <position position="1"/>
    </location>
</feature>
<reference evidence="4" key="2">
    <citation type="submission" date="2023-06" db="EMBL/GenBank/DDBJ databases">
        <title>Genome assembly of Pristionchus species.</title>
        <authorList>
            <person name="Yoshida K."/>
            <person name="Sommer R.J."/>
        </authorList>
    </citation>
    <scope>NUCLEOTIDE SEQUENCE</scope>
    <source>
        <strain evidence="4 5">RS5460</strain>
    </source>
</reference>
<sequence length="141" mass="15771">RDSSTSAPTVPRLASMNSFECPSQESEYRTEMVSNKYQRMYIIIRFLHEYLQESSQQTVDSTESIDYALPDLPPYLLISSSSLLNLFVRCPSCGDPSINSISFSTHGSVVVLKRRGIDLSIDGRYSRPGFTALNGTISFID</sequence>
<dbReference type="EMBL" id="BTRK01000001">
    <property type="protein sequence ID" value="GMR32935.1"/>
    <property type="molecule type" value="Genomic_DNA"/>
</dbReference>
<accession>A0AAN5D7B6</accession>
<dbReference type="Proteomes" id="UP001328107">
    <property type="component" value="Unassembled WGS sequence"/>
</dbReference>
<evidence type="ECO:0000313" key="1">
    <source>
        <dbReference type="EMBL" id="GMR30161.1"/>
    </source>
</evidence>
<evidence type="ECO:0000313" key="3">
    <source>
        <dbReference type="EMBL" id="GMR45454.1"/>
    </source>
</evidence>
<keyword evidence="5" id="KW-1185">Reference proteome</keyword>
<feature type="non-terminal residue" evidence="4">
    <location>
        <position position="141"/>
    </location>
</feature>
<dbReference type="EMBL" id="BTRK01000004">
    <property type="protein sequence ID" value="GMR45454.1"/>
    <property type="molecule type" value="Genomic_DNA"/>
</dbReference>
<dbReference type="EMBL" id="BTRK01000006">
    <property type="protein sequence ID" value="GMR58131.1"/>
    <property type="molecule type" value="Genomic_DNA"/>
</dbReference>
<proteinExistence type="predicted"/>
<comment type="caution">
    <text evidence="4">The sequence shown here is derived from an EMBL/GenBank/DDBJ whole genome shotgun (WGS) entry which is preliminary data.</text>
</comment>
<reference evidence="5" key="1">
    <citation type="submission" date="2022-10" db="EMBL/GenBank/DDBJ databases">
        <title>Genome assembly of Pristionchus species.</title>
        <authorList>
            <person name="Yoshida K."/>
            <person name="Sommer R.J."/>
        </authorList>
    </citation>
    <scope>NUCLEOTIDE SEQUENCE [LARGE SCALE GENOMIC DNA]</scope>
    <source>
        <strain evidence="5">RS5460</strain>
    </source>
</reference>
<dbReference type="EMBL" id="BTRK01000001">
    <property type="protein sequence ID" value="GMR30161.1"/>
    <property type="molecule type" value="Genomic_DNA"/>
</dbReference>
<protein>
    <submittedName>
        <fullName evidence="4">Uncharacterized protein</fullName>
    </submittedName>
</protein>
<name>A0AAN5D7B6_9BILA</name>
<organism evidence="4 5">
    <name type="scientific">Pristionchus mayeri</name>
    <dbReference type="NCBI Taxonomy" id="1317129"/>
    <lineage>
        <taxon>Eukaryota</taxon>
        <taxon>Metazoa</taxon>
        <taxon>Ecdysozoa</taxon>
        <taxon>Nematoda</taxon>
        <taxon>Chromadorea</taxon>
        <taxon>Rhabditida</taxon>
        <taxon>Rhabditina</taxon>
        <taxon>Diplogasteromorpha</taxon>
        <taxon>Diplogasteroidea</taxon>
        <taxon>Neodiplogasteridae</taxon>
        <taxon>Pristionchus</taxon>
    </lineage>
</organism>
<evidence type="ECO:0000313" key="5">
    <source>
        <dbReference type="Proteomes" id="UP001328107"/>
    </source>
</evidence>